<feature type="compositionally biased region" description="Pro residues" evidence="3">
    <location>
        <begin position="936"/>
        <end position="951"/>
    </location>
</feature>
<dbReference type="GO" id="GO:0003723">
    <property type="term" value="F:RNA binding"/>
    <property type="evidence" value="ECO:0007669"/>
    <property type="project" value="UniProtKB-UniRule"/>
</dbReference>
<feature type="region of interest" description="Disordered" evidence="3">
    <location>
        <begin position="529"/>
        <end position="556"/>
    </location>
</feature>
<organism evidence="5 6">
    <name type="scientific">Laetiporus sulphureus 93-53</name>
    <dbReference type="NCBI Taxonomy" id="1314785"/>
    <lineage>
        <taxon>Eukaryota</taxon>
        <taxon>Fungi</taxon>
        <taxon>Dikarya</taxon>
        <taxon>Basidiomycota</taxon>
        <taxon>Agaricomycotina</taxon>
        <taxon>Agaricomycetes</taxon>
        <taxon>Polyporales</taxon>
        <taxon>Laetiporus</taxon>
    </lineage>
</organism>
<feature type="region of interest" description="Disordered" evidence="3">
    <location>
        <begin position="237"/>
        <end position="278"/>
    </location>
</feature>
<evidence type="ECO:0000256" key="1">
    <source>
        <dbReference type="ARBA" id="ARBA00022884"/>
    </source>
</evidence>
<dbReference type="Gene3D" id="3.30.70.330">
    <property type="match status" value="2"/>
</dbReference>
<keyword evidence="1 2" id="KW-0694">RNA-binding</keyword>
<evidence type="ECO:0000259" key="4">
    <source>
        <dbReference type="PROSITE" id="PS50102"/>
    </source>
</evidence>
<dbReference type="PANTHER" id="PTHR10501">
    <property type="entry name" value="U1 SMALL NUCLEAR RIBONUCLEOPROTEIN A/U2 SMALL NUCLEAR RIBONUCLEOPROTEIN B"/>
    <property type="match status" value="1"/>
</dbReference>
<evidence type="ECO:0000256" key="2">
    <source>
        <dbReference type="PROSITE-ProRule" id="PRU00176"/>
    </source>
</evidence>
<feature type="compositionally biased region" description="Low complexity" evidence="3">
    <location>
        <begin position="685"/>
        <end position="704"/>
    </location>
</feature>
<dbReference type="SMART" id="SM00360">
    <property type="entry name" value="RRM"/>
    <property type="match status" value="1"/>
</dbReference>
<dbReference type="InterPro" id="IPR012677">
    <property type="entry name" value="Nucleotide-bd_a/b_plait_sf"/>
</dbReference>
<name>A0A165E9C7_9APHY</name>
<feature type="compositionally biased region" description="Polar residues" evidence="3">
    <location>
        <begin position="980"/>
        <end position="1003"/>
    </location>
</feature>
<dbReference type="InterPro" id="IPR035979">
    <property type="entry name" value="RBD_domain_sf"/>
</dbReference>
<keyword evidence="6" id="KW-1185">Reference proteome</keyword>
<dbReference type="PROSITE" id="PS50102">
    <property type="entry name" value="RRM"/>
    <property type="match status" value="1"/>
</dbReference>
<feature type="compositionally biased region" description="Low complexity" evidence="3">
    <location>
        <begin position="727"/>
        <end position="747"/>
    </location>
</feature>
<reference evidence="5 6" key="1">
    <citation type="journal article" date="2016" name="Mol. Biol. Evol.">
        <title>Comparative Genomics of Early-Diverging Mushroom-Forming Fungi Provides Insights into the Origins of Lignocellulose Decay Capabilities.</title>
        <authorList>
            <person name="Nagy L.G."/>
            <person name="Riley R."/>
            <person name="Tritt A."/>
            <person name="Adam C."/>
            <person name="Daum C."/>
            <person name="Floudas D."/>
            <person name="Sun H."/>
            <person name="Yadav J.S."/>
            <person name="Pangilinan J."/>
            <person name="Larsson K.H."/>
            <person name="Matsuura K."/>
            <person name="Barry K."/>
            <person name="Labutti K."/>
            <person name="Kuo R."/>
            <person name="Ohm R.A."/>
            <person name="Bhattacharya S.S."/>
            <person name="Shirouzu T."/>
            <person name="Yoshinaga Y."/>
            <person name="Martin F.M."/>
            <person name="Grigoriev I.V."/>
            <person name="Hibbett D.S."/>
        </authorList>
    </citation>
    <scope>NUCLEOTIDE SEQUENCE [LARGE SCALE GENOMIC DNA]</scope>
    <source>
        <strain evidence="5 6">93-53</strain>
    </source>
</reference>
<dbReference type="STRING" id="1314785.A0A165E9C7"/>
<feature type="region of interest" description="Disordered" evidence="3">
    <location>
        <begin position="1"/>
        <end position="47"/>
    </location>
</feature>
<dbReference type="SUPFAM" id="SSF54928">
    <property type="entry name" value="RNA-binding domain, RBD"/>
    <property type="match status" value="1"/>
</dbReference>
<feature type="compositionally biased region" description="Polar residues" evidence="3">
    <location>
        <begin position="1"/>
        <end position="18"/>
    </location>
</feature>
<feature type="region of interest" description="Disordered" evidence="3">
    <location>
        <begin position="766"/>
        <end position="804"/>
    </location>
</feature>
<feature type="compositionally biased region" description="Low complexity" evidence="3">
    <location>
        <begin position="448"/>
        <end position="459"/>
    </location>
</feature>
<dbReference type="Pfam" id="PF00076">
    <property type="entry name" value="RRM_1"/>
    <property type="match status" value="1"/>
</dbReference>
<protein>
    <recommendedName>
        <fullName evidence="4">RRM domain-containing protein</fullName>
    </recommendedName>
</protein>
<accession>A0A165E9C7</accession>
<dbReference type="InParanoid" id="A0A165E9C7"/>
<feature type="compositionally biased region" description="Gly residues" evidence="3">
    <location>
        <begin position="250"/>
        <end position="259"/>
    </location>
</feature>
<evidence type="ECO:0000313" key="6">
    <source>
        <dbReference type="Proteomes" id="UP000076871"/>
    </source>
</evidence>
<feature type="compositionally biased region" description="Low complexity" evidence="3">
    <location>
        <begin position="38"/>
        <end position="47"/>
    </location>
</feature>
<evidence type="ECO:0000256" key="3">
    <source>
        <dbReference type="SAM" id="MobiDB-lite"/>
    </source>
</evidence>
<dbReference type="FunFam" id="3.30.70.330:FF:000428">
    <property type="entry name" value="Related to WHI3-involved in regulation of cell size"/>
    <property type="match status" value="1"/>
</dbReference>
<feature type="compositionally biased region" description="Polar residues" evidence="3">
    <location>
        <begin position="923"/>
        <end position="933"/>
    </location>
</feature>
<dbReference type="OrthoDB" id="431169at2759"/>
<evidence type="ECO:0000313" key="5">
    <source>
        <dbReference type="EMBL" id="KZT06520.1"/>
    </source>
</evidence>
<feature type="compositionally biased region" description="Low complexity" evidence="3">
    <location>
        <begin position="952"/>
        <end position="979"/>
    </location>
</feature>
<proteinExistence type="predicted"/>
<feature type="region of interest" description="Disordered" evidence="3">
    <location>
        <begin position="431"/>
        <end position="461"/>
    </location>
</feature>
<feature type="compositionally biased region" description="Polar residues" evidence="3">
    <location>
        <begin position="665"/>
        <end position="684"/>
    </location>
</feature>
<dbReference type="Proteomes" id="UP000076871">
    <property type="component" value="Unassembled WGS sequence"/>
</dbReference>
<feature type="region of interest" description="Disordered" evidence="3">
    <location>
        <begin position="646"/>
        <end position="753"/>
    </location>
</feature>
<dbReference type="GeneID" id="63827767"/>
<gene>
    <name evidence="5" type="ORF">LAESUDRAFT_736936</name>
</gene>
<dbReference type="EMBL" id="KV427624">
    <property type="protein sequence ID" value="KZT06520.1"/>
    <property type="molecule type" value="Genomic_DNA"/>
</dbReference>
<feature type="domain" description="RRM" evidence="4">
    <location>
        <begin position="796"/>
        <end position="883"/>
    </location>
</feature>
<dbReference type="AlphaFoldDB" id="A0A165E9C7"/>
<feature type="compositionally biased region" description="Low complexity" evidence="3">
    <location>
        <begin position="237"/>
        <end position="248"/>
    </location>
</feature>
<dbReference type="InterPro" id="IPR000504">
    <property type="entry name" value="RRM_dom"/>
</dbReference>
<dbReference type="RefSeq" id="XP_040764260.1">
    <property type="nucleotide sequence ID" value="XM_040910738.1"/>
</dbReference>
<feature type="region of interest" description="Disordered" evidence="3">
    <location>
        <begin position="918"/>
        <end position="1011"/>
    </location>
</feature>
<sequence>MQTQAQLPRPGSPSNNNAIPDHLKSAQSADPYGTGPQNTNTNSMYNSMNNIHLAGDYAPLSSTEPDALNLQSKINGFGATTPYRSSFNPFPPRSRHNTVPFGDTSGSFNNATYQTQSQSTDLYGIQNLQSPPPSSYAFDSMHHPGRAHDYTPVRPQGSAGLNGGVLTQGKQQSFSVEPFRSAGMESTLAQSQQINVQGSLSSALPIHQPGVQQVFQGPFANGMSHGLAHPHHGALASHAQFGPTLPTNGPGPGAVGGPGNSLTGASGMGHVNGSTANQQQEEISTIFVVGFPEDMQEREFQNMFTFSSGFEAATLKIPNKEYTAYGGAGATGPGSRMQYPGANDPYNLVTVNQGGVVVDGGRDGLTTSWPAPAPVQNDDGHFVPSNVQPPRKQIIGFAKFRTRQEALEARDILQGRRVDVERGAVLKAEMAKKNLHTKRGPGVPPSGPSNASAPSGGVPENVGGYPGLTSLAGLSAGTLAAGSGEALALRERELGGALGAMGIVGLGSRREAEDDRRRELAAVMPGMSLSSLPTRGARERAEEESERERKRKEKEAARMRQNSFAFEAFHSVPQQMVRQGANSLLSAESGALPGSSITLPSSPPMQSIASQIEGANNAGNSPWGNFRDIGSNATLRKMSLSMLSSNLSLRPTSPPQLSPPGAYDGNTSAPLSATSPSGSIMQSIHSAPFSPQSNSSSLPSHPSLPSRPRPFSPSGEHQLEQSVISQSEAVASSIPASSSSSVSGSQSGHEEELSRSVVALALNTEAGATSPQLPSPASGASSGTGRNPGDQNPPINTLYVGNLPTSPAPGGLPLSFLEDRLRDLFSKRPGYRKLCFRQKSNGPMCFVEFEDVNYATKALQELYGNTLNGLVKGGGIRLSYSKNPLGVRTPTGGANSGSSLQHQQGITIAQSIGDAFASRRDNSGMTSPTSYHYSMSPPPPRFISPPPPPAFPRSSPQGFGAAAGTSSSFSPFGISPSHSTIPDQPSADVNNDPLSHSMTSTPPNIEASRAG</sequence>